<evidence type="ECO:0000313" key="3">
    <source>
        <dbReference type="Proteomes" id="UP000694255"/>
    </source>
</evidence>
<evidence type="ECO:0000259" key="1">
    <source>
        <dbReference type="Pfam" id="PF03372"/>
    </source>
</evidence>
<dbReference type="InterPro" id="IPR005135">
    <property type="entry name" value="Endo/exonuclease/phosphatase"/>
</dbReference>
<dbReference type="Proteomes" id="UP000694255">
    <property type="component" value="Unassembled WGS sequence"/>
</dbReference>
<dbReference type="GeneID" id="73469653"/>
<protein>
    <recommendedName>
        <fullName evidence="1">Endonuclease/exonuclease/phosphatase domain-containing protein</fullName>
    </recommendedName>
</protein>
<proteinExistence type="predicted"/>
<organism evidence="2 3">
    <name type="scientific">[Candida] subhashii</name>
    <dbReference type="NCBI Taxonomy" id="561895"/>
    <lineage>
        <taxon>Eukaryota</taxon>
        <taxon>Fungi</taxon>
        <taxon>Dikarya</taxon>
        <taxon>Ascomycota</taxon>
        <taxon>Saccharomycotina</taxon>
        <taxon>Pichiomycetes</taxon>
        <taxon>Debaryomycetaceae</taxon>
        <taxon>Spathaspora</taxon>
    </lineage>
</organism>
<dbReference type="OrthoDB" id="428734at2759"/>
<dbReference type="GO" id="GO:0000175">
    <property type="term" value="F:3'-5'-RNA exonuclease activity"/>
    <property type="evidence" value="ECO:0007669"/>
    <property type="project" value="TreeGrafter"/>
</dbReference>
<feature type="domain" description="Endonuclease/exonuclease/phosphatase" evidence="1">
    <location>
        <begin position="84"/>
        <end position="365"/>
    </location>
</feature>
<dbReference type="EMBL" id="JAGSYN010000125">
    <property type="protein sequence ID" value="KAG7663603.1"/>
    <property type="molecule type" value="Genomic_DNA"/>
</dbReference>
<sequence length="375" mass="43772">MMNSMRPTTAINRDMSLKHANVPDDYDATKYRRWVTLNPPPIDSKNKISVMSYNLLSRHYTWHQVFGYLEPEYLDWTTYRFPLINKTISQLRCDIMCFQEMEYYVYKHSWSKNFPDANYESYFVKKSLPGYWGGKSTEFIDGVGVFVNTNRFDVLDKREINFGEDILLNKSSYHFTDDLIKRVIPRNTVALLLKLYDKIADKIVYVTNTHLYWSPEYNDVKALQTKILLTTLHNYIDTPDPNIILLGDLNSNIRSDVFKLLSTKGINITESQNFAGHDYGDNNSLINEKKEIENPFEFVNIYDSLLKSQRLNFTSYTSSLTDVLDHIFISKQNFKIVKVLSEVDEQYCSSCAIKGFPNQQFPSDHIPLVAEISYN</sequence>
<dbReference type="PANTHER" id="PTHR12121">
    <property type="entry name" value="CARBON CATABOLITE REPRESSOR PROTEIN 4"/>
    <property type="match status" value="1"/>
</dbReference>
<gene>
    <name evidence="2" type="ORF">J8A68_002852</name>
</gene>
<accession>A0A8J5UIG4</accession>
<dbReference type="RefSeq" id="XP_049263835.1">
    <property type="nucleotide sequence ID" value="XM_049406645.1"/>
</dbReference>
<dbReference type="AlphaFoldDB" id="A0A8J5UIG4"/>
<evidence type="ECO:0000313" key="2">
    <source>
        <dbReference type="EMBL" id="KAG7663603.1"/>
    </source>
</evidence>
<keyword evidence="3" id="KW-1185">Reference proteome</keyword>
<dbReference type="Pfam" id="PF03372">
    <property type="entry name" value="Exo_endo_phos"/>
    <property type="match status" value="1"/>
</dbReference>
<reference evidence="2 3" key="1">
    <citation type="journal article" date="2021" name="DNA Res.">
        <title>Genome analysis of Candida subhashii reveals its hybrid nature and dual mitochondrial genome conformations.</title>
        <authorList>
            <person name="Mixao V."/>
            <person name="Hegedusova E."/>
            <person name="Saus E."/>
            <person name="Pryszcz L.P."/>
            <person name="Cillingova A."/>
            <person name="Nosek J."/>
            <person name="Gabaldon T."/>
        </authorList>
    </citation>
    <scope>NUCLEOTIDE SEQUENCE [LARGE SCALE GENOMIC DNA]</scope>
    <source>
        <strain evidence="2 3">CBS 10753</strain>
    </source>
</reference>
<comment type="caution">
    <text evidence="2">The sequence shown here is derived from an EMBL/GenBank/DDBJ whole genome shotgun (WGS) entry which is preliminary data.</text>
</comment>
<dbReference type="InterPro" id="IPR050410">
    <property type="entry name" value="CCR4/nocturin_mRNA_transcr"/>
</dbReference>
<name>A0A8J5UIG4_9ASCO</name>
<dbReference type="PANTHER" id="PTHR12121:SF36">
    <property type="entry name" value="ENDONUCLEASE_EXONUCLEASE_PHOSPHATASE DOMAIN-CONTAINING PROTEIN"/>
    <property type="match status" value="1"/>
</dbReference>